<feature type="region of interest" description="Disordered" evidence="1">
    <location>
        <begin position="26"/>
        <end position="50"/>
    </location>
</feature>
<gene>
    <name evidence="4" type="ordered locus">MycrhN_6099</name>
</gene>
<evidence type="ECO:0000313" key="5">
    <source>
        <dbReference type="Proteomes" id="UP000005442"/>
    </source>
</evidence>
<keyword evidence="2" id="KW-0812">Transmembrane</keyword>
<keyword evidence="2" id="KW-1133">Transmembrane helix</keyword>
<keyword evidence="3" id="KW-0732">Signal</keyword>
<keyword evidence="5" id="KW-1185">Reference proteome</keyword>
<proteinExistence type="predicted"/>
<feature type="region of interest" description="Disordered" evidence="1">
    <location>
        <begin position="65"/>
        <end position="84"/>
    </location>
</feature>
<feature type="signal peptide" evidence="3">
    <location>
        <begin position="1"/>
        <end position="24"/>
    </location>
</feature>
<dbReference type="eggNOG" id="ENOG5032BD9">
    <property type="taxonomic scope" value="Bacteria"/>
</dbReference>
<evidence type="ECO:0000256" key="1">
    <source>
        <dbReference type="SAM" id="MobiDB-lite"/>
    </source>
</evidence>
<evidence type="ECO:0000256" key="2">
    <source>
        <dbReference type="SAM" id="Phobius"/>
    </source>
</evidence>
<dbReference type="EMBL" id="CP003169">
    <property type="protein sequence ID" value="AEV76560.1"/>
    <property type="molecule type" value="Genomic_DNA"/>
</dbReference>
<reference evidence="4 5" key="1">
    <citation type="submission" date="2011-12" db="EMBL/GenBank/DDBJ databases">
        <title>Complete sequence of Mycobacterium rhodesiae NBB3.</title>
        <authorList>
            <consortium name="US DOE Joint Genome Institute"/>
            <person name="Lucas S."/>
            <person name="Han J."/>
            <person name="Lapidus A."/>
            <person name="Cheng J.-F."/>
            <person name="Goodwin L."/>
            <person name="Pitluck S."/>
            <person name="Peters L."/>
            <person name="Mikhailova N."/>
            <person name="Gu W."/>
            <person name="Detter J.C."/>
            <person name="Han C."/>
            <person name="Tapia R."/>
            <person name="Land M."/>
            <person name="Hauser L."/>
            <person name="Kyrpides N."/>
            <person name="Ivanova N."/>
            <person name="Pagani I."/>
            <person name="Mattes T."/>
            <person name="Holmes A."/>
            <person name="Rutledge P."/>
            <person name="Paulsen I."/>
            <person name="Coleman N."/>
            <person name="Woyke T."/>
        </authorList>
    </citation>
    <scope>NUCLEOTIDE SEQUENCE [LARGE SCALE GENOMIC DNA]</scope>
    <source>
        <strain evidence="4 5">NBB3</strain>
    </source>
</reference>
<feature type="compositionally biased region" description="Low complexity" evidence="1">
    <location>
        <begin position="96"/>
        <end position="113"/>
    </location>
</feature>
<name>G8RSM7_MYCRN</name>
<feature type="compositionally biased region" description="Low complexity" evidence="1">
    <location>
        <begin position="67"/>
        <end position="81"/>
    </location>
</feature>
<feature type="chain" id="PRO_5038783865" evidence="3">
    <location>
        <begin position="25"/>
        <end position="484"/>
    </location>
</feature>
<organism evidence="4 5">
    <name type="scientific">Mycolicibacterium rhodesiae (strain NBB3)</name>
    <name type="common">Mycobacterium rhodesiae</name>
    <dbReference type="NCBI Taxonomy" id="710685"/>
    <lineage>
        <taxon>Bacteria</taxon>
        <taxon>Bacillati</taxon>
        <taxon>Actinomycetota</taxon>
        <taxon>Actinomycetes</taxon>
        <taxon>Mycobacteriales</taxon>
        <taxon>Mycobacteriaceae</taxon>
        <taxon>Mycolicibacterium</taxon>
    </lineage>
</organism>
<sequence length="484" mass="47673">MRAAAGACALSVGLLVCSSGGAVAVADSTDTGGTSTESQSGSSTATNKGPTTIREALIALRDAFAPTSSDSNTSTSTSPTTIIGNQRVDEQPVDGTATTTQTTTTTDLTNGQGPTATLAAQTNTTQRQEGVSTLTTGTEVTGAESTSVVSTAVVEALTPILDTLAPSTQPVAAPLSPSSTPTDPTKSTDPEESGAAAALAAAGKSGSPTATPAAKTPASLQSAVVDPLSGAVTTLVRAFGTAGMTLVSLPVSQNPIGDVITAVQVLLTAVVDAVSEVAKVPGNLLNLLGFSDADGVRPPVFGNGGSTNRVATTPVGVRLVGNEAQLPQATTVAVDAPLFGNVVNASEFGGIAPISLNQDFATSGLAPAPASVSPATKSFLDNIVRSVLVPASLTALAAIAVPGIAGLLIVCAAGIKVGYRQAKAGLALKLSGIARFAGSGPMGVVRSGSMIALHPRTSTLGKAHGTHAGRDKTVSAARHLERVA</sequence>
<protein>
    <submittedName>
        <fullName evidence="4">Uncharacterized protein</fullName>
    </submittedName>
</protein>
<dbReference type="RefSeq" id="WP_014214297.1">
    <property type="nucleotide sequence ID" value="NC_016604.1"/>
</dbReference>
<dbReference type="OrthoDB" id="4636645at2"/>
<dbReference type="Proteomes" id="UP000005442">
    <property type="component" value="Chromosome"/>
</dbReference>
<accession>G8RSM7</accession>
<feature type="compositionally biased region" description="Low complexity" evidence="1">
    <location>
        <begin position="28"/>
        <end position="46"/>
    </location>
</feature>
<evidence type="ECO:0000256" key="3">
    <source>
        <dbReference type="SAM" id="SignalP"/>
    </source>
</evidence>
<dbReference type="KEGG" id="mrh:MycrhN_6099"/>
<evidence type="ECO:0000313" key="4">
    <source>
        <dbReference type="EMBL" id="AEV76560.1"/>
    </source>
</evidence>
<keyword evidence="2" id="KW-0472">Membrane</keyword>
<feature type="transmembrane region" description="Helical" evidence="2">
    <location>
        <begin position="387"/>
        <end position="415"/>
    </location>
</feature>
<feature type="compositionally biased region" description="Low complexity" evidence="1">
    <location>
        <begin position="176"/>
        <end position="214"/>
    </location>
</feature>
<dbReference type="PATRIC" id="fig|710685.3.peg.6125"/>
<dbReference type="HOGENOM" id="CLU_563627_0_0_11"/>
<dbReference type="AlphaFoldDB" id="G8RSM7"/>
<feature type="region of interest" description="Disordered" evidence="1">
    <location>
        <begin position="167"/>
        <end position="214"/>
    </location>
</feature>
<feature type="region of interest" description="Disordered" evidence="1">
    <location>
        <begin position="89"/>
        <end position="113"/>
    </location>
</feature>